<evidence type="ECO:0000313" key="3">
    <source>
        <dbReference type="EMBL" id="QHT12811.1"/>
    </source>
</evidence>
<evidence type="ECO:0000256" key="1">
    <source>
        <dbReference type="SAM" id="Coils"/>
    </source>
</evidence>
<keyword evidence="1" id="KW-0175">Coiled coil</keyword>
<dbReference type="PANTHER" id="PTHR36180:SF2">
    <property type="entry name" value="BRO FAMILY PROTEIN"/>
    <property type="match status" value="1"/>
</dbReference>
<feature type="domain" description="Bro-N" evidence="2">
    <location>
        <begin position="1"/>
        <end position="106"/>
    </location>
</feature>
<name>A0A6C0D8M3_9ZZZZ</name>
<dbReference type="Pfam" id="PF02498">
    <property type="entry name" value="Bro-N"/>
    <property type="match status" value="1"/>
</dbReference>
<dbReference type="InterPro" id="IPR003497">
    <property type="entry name" value="BRO_N_domain"/>
</dbReference>
<dbReference type="PROSITE" id="PS51750">
    <property type="entry name" value="BRO_N"/>
    <property type="match status" value="1"/>
</dbReference>
<dbReference type="SMART" id="SM00497">
    <property type="entry name" value="IENR1"/>
    <property type="match status" value="2"/>
</dbReference>
<dbReference type="SMART" id="SM01040">
    <property type="entry name" value="Bro-N"/>
    <property type="match status" value="1"/>
</dbReference>
<proteinExistence type="predicted"/>
<reference evidence="3" key="1">
    <citation type="journal article" date="2020" name="Nature">
        <title>Giant virus diversity and host interactions through global metagenomics.</title>
        <authorList>
            <person name="Schulz F."/>
            <person name="Roux S."/>
            <person name="Paez-Espino D."/>
            <person name="Jungbluth S."/>
            <person name="Walsh D.A."/>
            <person name="Denef V.J."/>
            <person name="McMahon K.D."/>
            <person name="Konstantinidis K.T."/>
            <person name="Eloe-Fadrosh E.A."/>
            <person name="Kyrpides N.C."/>
            <person name="Woyke T."/>
        </authorList>
    </citation>
    <scope>NUCLEOTIDE SEQUENCE</scope>
    <source>
        <strain evidence="3">GVMAG-M-3300023174-130</strain>
    </source>
</reference>
<feature type="coiled-coil region" evidence="1">
    <location>
        <begin position="107"/>
        <end position="134"/>
    </location>
</feature>
<evidence type="ECO:0000259" key="2">
    <source>
        <dbReference type="PROSITE" id="PS51750"/>
    </source>
</evidence>
<organism evidence="3">
    <name type="scientific">viral metagenome</name>
    <dbReference type="NCBI Taxonomy" id="1070528"/>
    <lineage>
        <taxon>unclassified sequences</taxon>
        <taxon>metagenomes</taxon>
        <taxon>organismal metagenomes</taxon>
    </lineage>
</organism>
<dbReference type="InterPro" id="IPR003647">
    <property type="entry name" value="Intron_nuc_1_rpt"/>
</dbReference>
<dbReference type="AlphaFoldDB" id="A0A6C0D8M3"/>
<dbReference type="PANTHER" id="PTHR36180">
    <property type="entry name" value="DNA-BINDING PROTEIN-RELATED-RELATED"/>
    <property type="match status" value="1"/>
</dbReference>
<dbReference type="EMBL" id="MN739551">
    <property type="protein sequence ID" value="QHT12811.1"/>
    <property type="molecule type" value="Genomic_DNA"/>
</dbReference>
<sequence length="549" mass="64223">MEIVKAFNNNELHANITIKGTIEHPLFRASDVGEILGFNNIRQTIKDYDNTEKDAVTTSDSTGRKQSITFLTEKGLYKVLFKSRKPIAERFQNWVCEVIKEIRLNGVYDLQKQLEQQKTEIQQLEDKKKQEYELKLNEQKLLEKEKLLLKNYGDSGSLVYIIKVKTLSNNQYVVKIGHSDYGAKERYNEHKKHYEECLLLDCYPVHKSKQFESFLHNYEIIKYSRIKTLPGYEKENELFLIGKDLTYQIISNIITNNIKNYNYTVNELLKENELLKFKLHNDNQKMLSLDNPNEVLVKIEFLFKKIDNLENTNKEILSKLNSMQTKTTTNFNQPLVTVGPRLQKINPESMAIVKVYESVAECLKEYNFKVKRPSIDKAVKENTVYNGFRWAFVDRNEDPNILHNIHPTKETKIQNLGYIAKMNKEKTEILNVYIDRKTAASMNGYTSLSALDNPVKNLTLTNGYYYILYDKCPQEAISKFEEKINGEPILYKDGIGQYNHENQLVKEFVCKYDCIKQLKMSDKTLAKALDKNVLYNNFYFKRLGSKTSY</sequence>
<protein>
    <recommendedName>
        <fullName evidence="2">Bro-N domain-containing protein</fullName>
    </recommendedName>
</protein>
<accession>A0A6C0D8M3</accession>
<feature type="coiled-coil region" evidence="1">
    <location>
        <begin position="299"/>
        <end position="326"/>
    </location>
</feature>